<dbReference type="AlphaFoldDB" id="A0AAU9NE82"/>
<dbReference type="PANTHER" id="PTHR32166:SF74">
    <property type="entry name" value="OS05G0256350 PROTEIN"/>
    <property type="match status" value="1"/>
</dbReference>
<dbReference type="InterPro" id="IPR007021">
    <property type="entry name" value="DUF659"/>
</dbReference>
<reference evidence="2 3" key="1">
    <citation type="submission" date="2022-01" db="EMBL/GenBank/DDBJ databases">
        <authorList>
            <person name="Xiong W."/>
            <person name="Schranz E."/>
        </authorList>
    </citation>
    <scope>NUCLEOTIDE SEQUENCE [LARGE SCALE GENOMIC DNA]</scope>
</reference>
<dbReference type="PANTHER" id="PTHR32166">
    <property type="entry name" value="OSJNBA0013A04.12 PROTEIN"/>
    <property type="match status" value="1"/>
</dbReference>
<protein>
    <recommendedName>
        <fullName evidence="1">DUF659 domain-containing protein</fullName>
    </recommendedName>
</protein>
<comment type="caution">
    <text evidence="2">The sequence shown here is derived from an EMBL/GenBank/DDBJ whole genome shotgun (WGS) entry which is preliminary data.</text>
</comment>
<gene>
    <name evidence="2" type="ORF">LVIROSA_LOCUS22542</name>
</gene>
<proteinExistence type="predicted"/>
<evidence type="ECO:0000313" key="2">
    <source>
        <dbReference type="EMBL" id="CAH1436152.1"/>
    </source>
</evidence>
<accession>A0AAU9NE82</accession>
<dbReference type="EMBL" id="CAKMRJ010004445">
    <property type="protein sequence ID" value="CAH1436152.1"/>
    <property type="molecule type" value="Genomic_DNA"/>
</dbReference>
<feature type="domain" description="DUF659" evidence="1">
    <location>
        <begin position="208"/>
        <end position="277"/>
    </location>
</feature>
<dbReference type="Pfam" id="PF04937">
    <property type="entry name" value="DUF659"/>
    <property type="match status" value="1"/>
</dbReference>
<evidence type="ECO:0000259" key="1">
    <source>
        <dbReference type="Pfam" id="PF04937"/>
    </source>
</evidence>
<dbReference type="InterPro" id="IPR012337">
    <property type="entry name" value="RNaseH-like_sf"/>
</dbReference>
<keyword evidence="3" id="KW-1185">Reference proteome</keyword>
<dbReference type="Proteomes" id="UP001157418">
    <property type="component" value="Unassembled WGS sequence"/>
</dbReference>
<evidence type="ECO:0000313" key="3">
    <source>
        <dbReference type="Proteomes" id="UP001157418"/>
    </source>
</evidence>
<sequence>MTSNASTTSVGSTAIGAHKRNSDDVGWEYAVIPDKSNMDRLKCTLCGKVFGGGIYRMKQHIAHVTGNVSSCPKSTKDDQLKCLNYLNEGKLKKKAKKVHIEDLRVEARQELHDSVDEVENSLGSKAPNVIGLMDNFTNIINPEEVVKAGKGKNIDLNNIVRKERILAVHKFISRWAYESAIPFHAFERDSFKMMLEVIGQFGTGLPCPTRYALSDPLLKLEVERTKNLLKKNEKEWKEDGCSIMTDAWSDRKRRSIMNLCVNSKMGTVFYLQKNVPVKHIQANTYMSIGALPRFKKILDQAKKLTIFIYAHHKTLARMRSYTNKREIIRPGVTRFASAFLTLQSLSEKKEQLRHMFSSNEWEECKFSGKPKGIASYKTVTSVQFWSGVTQCLKVFSPLVKVLRMVDADWKPSMGFVYGEIKVAKEEIIKSLGGNEKHYKPIIDIINTKMKGRLDSTLHLTSYLLNPYYHYNDA</sequence>
<dbReference type="SUPFAM" id="SSF53098">
    <property type="entry name" value="Ribonuclease H-like"/>
    <property type="match status" value="1"/>
</dbReference>
<name>A0AAU9NE82_9ASTR</name>
<organism evidence="2 3">
    <name type="scientific">Lactuca virosa</name>
    <dbReference type="NCBI Taxonomy" id="75947"/>
    <lineage>
        <taxon>Eukaryota</taxon>
        <taxon>Viridiplantae</taxon>
        <taxon>Streptophyta</taxon>
        <taxon>Embryophyta</taxon>
        <taxon>Tracheophyta</taxon>
        <taxon>Spermatophyta</taxon>
        <taxon>Magnoliopsida</taxon>
        <taxon>eudicotyledons</taxon>
        <taxon>Gunneridae</taxon>
        <taxon>Pentapetalae</taxon>
        <taxon>asterids</taxon>
        <taxon>campanulids</taxon>
        <taxon>Asterales</taxon>
        <taxon>Asteraceae</taxon>
        <taxon>Cichorioideae</taxon>
        <taxon>Cichorieae</taxon>
        <taxon>Lactucinae</taxon>
        <taxon>Lactuca</taxon>
    </lineage>
</organism>